<evidence type="ECO:0000256" key="3">
    <source>
        <dbReference type="ARBA" id="ARBA00022980"/>
    </source>
</evidence>
<evidence type="ECO:0000313" key="9">
    <source>
        <dbReference type="EMBL" id="KPL83607.1"/>
    </source>
</evidence>
<comment type="function">
    <text evidence="6 8">Binds 23S rRNA and is also seen to make contacts with the A and possibly P site tRNAs.</text>
</comment>
<dbReference type="RefSeq" id="WP_062419004.1">
    <property type="nucleotide sequence ID" value="NZ_DF967974.1"/>
</dbReference>
<dbReference type="SUPFAM" id="SSF54686">
    <property type="entry name" value="Ribosomal protein L16p/L10e"/>
    <property type="match status" value="1"/>
</dbReference>
<comment type="caution">
    <text evidence="9">The sequence shown here is derived from an EMBL/GenBank/DDBJ whole genome shotgun (WGS) entry which is preliminary data.</text>
</comment>
<evidence type="ECO:0000256" key="6">
    <source>
        <dbReference type="HAMAP-Rule" id="MF_01342"/>
    </source>
</evidence>
<dbReference type="InterPro" id="IPR047873">
    <property type="entry name" value="Ribosomal_uL16"/>
</dbReference>
<keyword evidence="10" id="KW-1185">Reference proteome</keyword>
<evidence type="ECO:0000256" key="5">
    <source>
        <dbReference type="ARBA" id="ARBA00035198"/>
    </source>
</evidence>
<dbReference type="InterPro" id="IPR020798">
    <property type="entry name" value="Ribosomal_uL16_CS"/>
</dbReference>
<keyword evidence="2 6" id="KW-0820">tRNA-binding</keyword>
<comment type="subunit">
    <text evidence="6 8">Part of the 50S ribosomal subunit.</text>
</comment>
<dbReference type="GO" id="GO:0019843">
    <property type="term" value="F:rRNA binding"/>
    <property type="evidence" value="ECO:0007669"/>
    <property type="project" value="UniProtKB-UniRule"/>
</dbReference>
<evidence type="ECO:0000256" key="4">
    <source>
        <dbReference type="ARBA" id="ARBA00023274"/>
    </source>
</evidence>
<dbReference type="FunFam" id="3.90.1170.10:FF:000001">
    <property type="entry name" value="50S ribosomal protein L16"/>
    <property type="match status" value="1"/>
</dbReference>
<dbReference type="STRING" id="229921.ADN01_07830"/>
<dbReference type="PATRIC" id="fig|229921.5.peg.766"/>
<dbReference type="GO" id="GO:0006412">
    <property type="term" value="P:translation"/>
    <property type="evidence" value="ECO:0007669"/>
    <property type="project" value="UniProtKB-UniRule"/>
</dbReference>
<name>A0A0P6XKZ7_9CHLR</name>
<keyword evidence="6 8" id="KW-0694">RNA-binding</keyword>
<dbReference type="GO" id="GO:0003735">
    <property type="term" value="F:structural constituent of ribosome"/>
    <property type="evidence" value="ECO:0007669"/>
    <property type="project" value="InterPro"/>
</dbReference>
<dbReference type="PRINTS" id="PR00060">
    <property type="entry name" value="RIBOSOMALL16"/>
</dbReference>
<evidence type="ECO:0000256" key="7">
    <source>
        <dbReference type="RuleBase" id="RU004413"/>
    </source>
</evidence>
<keyword evidence="6 8" id="KW-0699">rRNA-binding</keyword>
<dbReference type="AlphaFoldDB" id="A0A0P6XKZ7"/>
<dbReference type="PANTHER" id="PTHR12220:SF13">
    <property type="entry name" value="LARGE RIBOSOMAL SUBUNIT PROTEIN UL16M"/>
    <property type="match status" value="1"/>
</dbReference>
<evidence type="ECO:0000256" key="1">
    <source>
        <dbReference type="ARBA" id="ARBA00008931"/>
    </source>
</evidence>
<gene>
    <name evidence="6" type="primary">rplP</name>
    <name evidence="9" type="ORF">ADN01_07830</name>
</gene>
<dbReference type="NCBIfam" id="TIGR01164">
    <property type="entry name" value="rplP_bact"/>
    <property type="match status" value="1"/>
</dbReference>
<dbReference type="InterPro" id="IPR000114">
    <property type="entry name" value="Ribosomal_uL16_bact-type"/>
</dbReference>
<dbReference type="PROSITE" id="PS00701">
    <property type="entry name" value="RIBOSOMAL_L16_2"/>
    <property type="match status" value="1"/>
</dbReference>
<dbReference type="OrthoDB" id="9802589at2"/>
<sequence length="145" mass="16456">MLMPKRVKYRKQQRGRMRGKALRGAEVTFGEFGLQALEPGWVSARQIEAARRALVRVMRRRGKAWIRIFPDHPYTQKPPETRMGKGKGGVEYWVAVVKPGRIMLELGGLPQAIAVEALHQAAYKFSIRTKVVARGDMVGEQNENE</sequence>
<reference evidence="9 10" key="1">
    <citation type="submission" date="2015-07" db="EMBL/GenBank/DDBJ databases">
        <title>Genome sequence of Levilinea saccharolytica DSM 16555.</title>
        <authorList>
            <person name="Hemp J."/>
            <person name="Ward L.M."/>
            <person name="Pace L.A."/>
            <person name="Fischer W.W."/>
        </authorList>
    </citation>
    <scope>NUCLEOTIDE SEQUENCE [LARGE SCALE GENOMIC DNA]</scope>
    <source>
        <strain evidence="9 10">KIBI-1</strain>
    </source>
</reference>
<dbReference type="Proteomes" id="UP000050501">
    <property type="component" value="Unassembled WGS sequence"/>
</dbReference>
<proteinExistence type="inferred from homology"/>
<dbReference type="InterPro" id="IPR036920">
    <property type="entry name" value="Ribosomal_uL16_sf"/>
</dbReference>
<keyword evidence="3 6" id="KW-0689">Ribosomal protein</keyword>
<protein>
    <recommendedName>
        <fullName evidence="5 6">Large ribosomal subunit protein uL16</fullName>
    </recommendedName>
</protein>
<accession>A0A0P6XKZ7</accession>
<dbReference type="HAMAP" id="MF_01342">
    <property type="entry name" value="Ribosomal_uL16"/>
    <property type="match status" value="1"/>
</dbReference>
<dbReference type="CDD" id="cd01433">
    <property type="entry name" value="Ribosomal_L16_L10e"/>
    <property type="match status" value="1"/>
</dbReference>
<dbReference type="InterPro" id="IPR016180">
    <property type="entry name" value="Ribosomal_uL16_dom"/>
</dbReference>
<dbReference type="GO" id="GO:0000049">
    <property type="term" value="F:tRNA binding"/>
    <property type="evidence" value="ECO:0007669"/>
    <property type="project" value="UniProtKB-KW"/>
</dbReference>
<dbReference type="Gene3D" id="3.90.1170.10">
    <property type="entry name" value="Ribosomal protein L10e/L16"/>
    <property type="match status" value="1"/>
</dbReference>
<comment type="similarity">
    <text evidence="1 6 7">Belongs to the universal ribosomal protein uL16 family.</text>
</comment>
<keyword evidence="4 6" id="KW-0687">Ribonucleoprotein</keyword>
<dbReference type="EMBL" id="LGCM01000029">
    <property type="protein sequence ID" value="KPL83607.1"/>
    <property type="molecule type" value="Genomic_DNA"/>
</dbReference>
<evidence type="ECO:0000313" key="10">
    <source>
        <dbReference type="Proteomes" id="UP000050501"/>
    </source>
</evidence>
<dbReference type="Pfam" id="PF00252">
    <property type="entry name" value="Ribosomal_L16"/>
    <property type="match status" value="1"/>
</dbReference>
<organism evidence="9 10">
    <name type="scientific">Levilinea saccharolytica</name>
    <dbReference type="NCBI Taxonomy" id="229921"/>
    <lineage>
        <taxon>Bacteria</taxon>
        <taxon>Bacillati</taxon>
        <taxon>Chloroflexota</taxon>
        <taxon>Anaerolineae</taxon>
        <taxon>Anaerolineales</taxon>
        <taxon>Anaerolineaceae</taxon>
        <taxon>Levilinea</taxon>
    </lineage>
</organism>
<dbReference type="GO" id="GO:0022625">
    <property type="term" value="C:cytosolic large ribosomal subunit"/>
    <property type="evidence" value="ECO:0007669"/>
    <property type="project" value="TreeGrafter"/>
</dbReference>
<dbReference type="PANTHER" id="PTHR12220">
    <property type="entry name" value="50S/60S RIBOSOMAL PROTEIN L16"/>
    <property type="match status" value="1"/>
</dbReference>
<evidence type="ECO:0000256" key="8">
    <source>
        <dbReference type="RuleBase" id="RU004414"/>
    </source>
</evidence>
<evidence type="ECO:0000256" key="2">
    <source>
        <dbReference type="ARBA" id="ARBA00022555"/>
    </source>
</evidence>